<accession>E6YLW3</accession>
<dbReference type="AlphaFoldDB" id="E6YLW3"/>
<sequence length="48" mass="5829">MSVIIFIINCIHYLELYYHASYTSYKIDQCVRVCAKSLRDYHYIYLCV</sequence>
<protein>
    <submittedName>
        <fullName evidence="1">Uncharacterized protein</fullName>
    </submittedName>
</protein>
<gene>
    <name evidence="1" type="ORF">BARRO_50214</name>
</gene>
<proteinExistence type="predicted"/>
<evidence type="ECO:0000313" key="1">
    <source>
        <dbReference type="EMBL" id="CBI77865.1"/>
    </source>
</evidence>
<name>E6YLW3_9HYPH</name>
<organism evidence="1">
    <name type="scientific">Bartonella rochalimae ATCC BAA-1498</name>
    <dbReference type="NCBI Taxonomy" id="685782"/>
    <lineage>
        <taxon>Bacteria</taxon>
        <taxon>Pseudomonadati</taxon>
        <taxon>Pseudomonadota</taxon>
        <taxon>Alphaproteobacteria</taxon>
        <taxon>Hyphomicrobiales</taxon>
        <taxon>Bartonellaceae</taxon>
        <taxon>Bartonella</taxon>
    </lineage>
</organism>
<dbReference type="EMBL" id="FN645459">
    <property type="protein sequence ID" value="CBI77865.1"/>
    <property type="molecule type" value="Genomic_DNA"/>
</dbReference>
<reference evidence="1" key="1">
    <citation type="journal article" date="2011" name="PLoS Genet.">
        <title>Parallel evolution of a type IV secretion system in radiating lineages of the host-restricted bacterial pathogen Bartonella.</title>
        <authorList>
            <person name="Engel P."/>
            <person name="Salzburger W."/>
            <person name="Liesch M."/>
            <person name="Chang C.C."/>
            <person name="Maruyama S."/>
            <person name="Lanz C."/>
            <person name="Calteau A."/>
            <person name="Lajus A."/>
            <person name="Medigue C."/>
            <person name="Schuster S.C."/>
            <person name="Dehio C."/>
        </authorList>
    </citation>
    <scope>NUCLEOTIDE SEQUENCE</scope>
    <source>
        <strain evidence="1">ATCC BAA-1498</strain>
    </source>
</reference>